<evidence type="ECO:0000256" key="3">
    <source>
        <dbReference type="ARBA" id="ARBA00023125"/>
    </source>
</evidence>
<dbReference type="Proteomes" id="UP000503330">
    <property type="component" value="Chromosome"/>
</dbReference>
<keyword evidence="2" id="KW-0680">Restriction system</keyword>
<sequence length="193" mass="22158">MKYKLGEIVEVTMGQSPKSEYYNNEGVGFPFLQGNRTFGFKYPAFDTYTTVMTKQAKAGDVIMSVRAPVGELNITPIDMCLGRGVCSLRMKNGNQSFLFYMMKYYVPYLIRKESGTVFGSVNKNDINNLEVDIPSNEDIQKNIARFLEMIDDKIELNSTINNNLVAYRLMYLTSTYKPLNYCLEYDQKTTLRN</sequence>
<keyword evidence="3" id="KW-0238">DNA-binding</keyword>
<dbReference type="CDD" id="cd17498">
    <property type="entry name" value="RMtype1_S_Aco12261I-TRD1-CR1_like"/>
    <property type="match status" value="1"/>
</dbReference>
<evidence type="ECO:0000313" key="6">
    <source>
        <dbReference type="Proteomes" id="UP000503330"/>
    </source>
</evidence>
<dbReference type="InterPro" id="IPR000055">
    <property type="entry name" value="Restrct_endonuc_typeI_TRD"/>
</dbReference>
<dbReference type="GO" id="GO:0004519">
    <property type="term" value="F:endonuclease activity"/>
    <property type="evidence" value="ECO:0007669"/>
    <property type="project" value="UniProtKB-KW"/>
</dbReference>
<keyword evidence="5" id="KW-0378">Hydrolase</keyword>
<dbReference type="PANTHER" id="PTHR30408:SF13">
    <property type="entry name" value="TYPE I RESTRICTION ENZYME HINDI SPECIFICITY SUBUNIT"/>
    <property type="match status" value="1"/>
</dbReference>
<evidence type="ECO:0000313" key="5">
    <source>
        <dbReference type="EMBL" id="QJA05020.1"/>
    </source>
</evidence>
<name>A0AAP9MIA1_CLOIN</name>
<dbReference type="REBASE" id="388905">
    <property type="entry name" value="S.Cin14501ORF22545P"/>
</dbReference>
<dbReference type="PANTHER" id="PTHR30408">
    <property type="entry name" value="TYPE-1 RESTRICTION ENZYME ECOKI SPECIFICITY PROTEIN"/>
    <property type="match status" value="1"/>
</dbReference>
<dbReference type="RefSeq" id="WP_002606571.1">
    <property type="nucleotide sequence ID" value="NZ_BAAACC010000014.1"/>
</dbReference>
<dbReference type="InterPro" id="IPR044946">
    <property type="entry name" value="Restrct_endonuc_typeI_TRD_sf"/>
</dbReference>
<proteinExistence type="inferred from homology"/>
<reference evidence="5 6" key="1">
    <citation type="submission" date="2020-02" db="EMBL/GenBank/DDBJ databases">
        <authorList>
            <person name="Kociolek L.K."/>
            <person name="Ozer E.A."/>
        </authorList>
    </citation>
    <scope>NUCLEOTIDE SEQUENCE [LARGE SCALE GENOMIC DNA]</scope>
    <source>
        <strain evidence="5 6">ATCC 14501</strain>
    </source>
</reference>
<dbReference type="EMBL" id="CP048838">
    <property type="protein sequence ID" value="QJA05020.1"/>
    <property type="molecule type" value="Genomic_DNA"/>
</dbReference>
<keyword evidence="5" id="KW-0255">Endonuclease</keyword>
<evidence type="ECO:0000256" key="1">
    <source>
        <dbReference type="ARBA" id="ARBA00010923"/>
    </source>
</evidence>
<gene>
    <name evidence="5" type="ORF">G4D54_22540</name>
</gene>
<comment type="similarity">
    <text evidence="1">Belongs to the type-I restriction system S methylase family.</text>
</comment>
<accession>A0AAP9MIA1</accession>
<dbReference type="SUPFAM" id="SSF116734">
    <property type="entry name" value="DNA methylase specificity domain"/>
    <property type="match status" value="1"/>
</dbReference>
<dbReference type="GO" id="GO:0003677">
    <property type="term" value="F:DNA binding"/>
    <property type="evidence" value="ECO:0007669"/>
    <property type="project" value="UniProtKB-KW"/>
</dbReference>
<keyword evidence="5" id="KW-0540">Nuclease</keyword>
<dbReference type="AlphaFoldDB" id="A0AAP9MIA1"/>
<dbReference type="Gene3D" id="3.90.220.20">
    <property type="entry name" value="DNA methylase specificity domains"/>
    <property type="match status" value="1"/>
</dbReference>
<protein>
    <submittedName>
        <fullName evidence="5">Restriction endonuclease subunit S</fullName>
    </submittedName>
</protein>
<evidence type="ECO:0000256" key="2">
    <source>
        <dbReference type="ARBA" id="ARBA00022747"/>
    </source>
</evidence>
<dbReference type="Pfam" id="PF01420">
    <property type="entry name" value="Methylase_S"/>
    <property type="match status" value="1"/>
</dbReference>
<dbReference type="GO" id="GO:0009307">
    <property type="term" value="P:DNA restriction-modification system"/>
    <property type="evidence" value="ECO:0007669"/>
    <property type="project" value="UniProtKB-KW"/>
</dbReference>
<organism evidence="5 6">
    <name type="scientific">Clostridium innocuum</name>
    <dbReference type="NCBI Taxonomy" id="1522"/>
    <lineage>
        <taxon>Bacteria</taxon>
        <taxon>Bacillati</taxon>
        <taxon>Bacillota</taxon>
        <taxon>Clostridia</taxon>
        <taxon>Eubacteriales</taxon>
        <taxon>Clostridiaceae</taxon>
        <taxon>Clostridium</taxon>
    </lineage>
</organism>
<evidence type="ECO:0000259" key="4">
    <source>
        <dbReference type="Pfam" id="PF01420"/>
    </source>
</evidence>
<feature type="domain" description="Type I restriction modification DNA specificity" evidence="4">
    <location>
        <begin position="2"/>
        <end position="164"/>
    </location>
</feature>
<dbReference type="GeneID" id="61928379"/>
<dbReference type="InterPro" id="IPR052021">
    <property type="entry name" value="Type-I_RS_S_subunit"/>
</dbReference>